<dbReference type="OrthoDB" id="5120071at2"/>
<evidence type="ECO:0000313" key="3">
    <source>
        <dbReference type="Proteomes" id="UP000243077"/>
    </source>
</evidence>
<keyword evidence="1" id="KW-0472">Membrane</keyword>
<proteinExistence type="predicted"/>
<gene>
    <name evidence="2" type="ORF">C3B54_111777</name>
</gene>
<feature type="transmembrane region" description="Helical" evidence="1">
    <location>
        <begin position="5"/>
        <end position="23"/>
    </location>
</feature>
<dbReference type="RefSeq" id="WP_104914146.1">
    <property type="nucleotide sequence ID" value="NZ_CP026923.1"/>
</dbReference>
<feature type="transmembrane region" description="Helical" evidence="1">
    <location>
        <begin position="29"/>
        <end position="48"/>
    </location>
</feature>
<protein>
    <submittedName>
        <fullName evidence="2">DUF4229-like protein</fullName>
    </submittedName>
</protein>
<keyword evidence="1" id="KW-1133">Transmembrane helix</keyword>
<dbReference type="EMBL" id="CP026923">
    <property type="protein sequence ID" value="AVG24699.1"/>
    <property type="molecule type" value="Genomic_DNA"/>
</dbReference>
<organism evidence="2 3">
    <name type="scientific">Pontimonas salivibrio</name>
    <dbReference type="NCBI Taxonomy" id="1159327"/>
    <lineage>
        <taxon>Bacteria</taxon>
        <taxon>Bacillati</taxon>
        <taxon>Actinomycetota</taxon>
        <taxon>Actinomycetes</taxon>
        <taxon>Micrococcales</taxon>
        <taxon>Microbacteriaceae</taxon>
        <taxon>Pontimonas</taxon>
    </lineage>
</organism>
<sequence>MSAWLYYSLARIGIFGAVFALLYFVGITWWVSAIFAAVISFTAAYVFLASTRAEMAEGVKARLEKRRQSKTDDDTAAEDSL</sequence>
<dbReference type="Pfam" id="PF14012">
    <property type="entry name" value="DUF4229"/>
    <property type="match status" value="1"/>
</dbReference>
<keyword evidence="1" id="KW-0812">Transmembrane</keyword>
<dbReference type="AlphaFoldDB" id="A0A2L2BSQ6"/>
<evidence type="ECO:0000313" key="2">
    <source>
        <dbReference type="EMBL" id="AVG24699.1"/>
    </source>
</evidence>
<reference evidence="2 3" key="1">
    <citation type="submission" date="2018-02" db="EMBL/GenBank/DDBJ databases">
        <title>Complete genome of the streamlined marine actinobacterium Pontimonas salivibrio CL-TW6 adapted to coastal planktonic lifestype.</title>
        <authorList>
            <person name="Cho B.C."/>
            <person name="Hardies S.C."/>
            <person name="Jang G.I."/>
            <person name="Hwang C.Y."/>
        </authorList>
    </citation>
    <scope>NUCLEOTIDE SEQUENCE [LARGE SCALE GENOMIC DNA]</scope>
    <source>
        <strain evidence="2 3">CL-TW6</strain>
    </source>
</reference>
<evidence type="ECO:0000256" key="1">
    <source>
        <dbReference type="SAM" id="Phobius"/>
    </source>
</evidence>
<accession>A0A2L2BSQ6</accession>
<keyword evidence="3" id="KW-1185">Reference proteome</keyword>
<dbReference type="Proteomes" id="UP000243077">
    <property type="component" value="Chromosome"/>
</dbReference>
<name>A0A2L2BSQ6_9MICO</name>
<dbReference type="InterPro" id="IPR025323">
    <property type="entry name" value="DUF4229"/>
</dbReference>
<dbReference type="KEGG" id="psai:C3B54_111777"/>